<organism evidence="3 4">
    <name type="scientific">Jilunia laotingensis</name>
    <dbReference type="NCBI Taxonomy" id="2763675"/>
    <lineage>
        <taxon>Bacteria</taxon>
        <taxon>Pseudomonadati</taxon>
        <taxon>Bacteroidota</taxon>
        <taxon>Bacteroidia</taxon>
        <taxon>Bacteroidales</taxon>
        <taxon>Bacteroidaceae</taxon>
        <taxon>Jilunia</taxon>
    </lineage>
</organism>
<evidence type="ECO:0000313" key="3">
    <source>
        <dbReference type="EMBL" id="MBC8591990.1"/>
    </source>
</evidence>
<keyword evidence="4" id="KW-1185">Reference proteome</keyword>
<dbReference type="RefSeq" id="WP_262433206.1">
    <property type="nucleotide sequence ID" value="NZ_JACRTF010000001.1"/>
</dbReference>
<evidence type="ECO:0000313" key="4">
    <source>
        <dbReference type="Proteomes" id="UP000651085"/>
    </source>
</evidence>
<reference evidence="3" key="1">
    <citation type="submission" date="2020-08" db="EMBL/GenBank/DDBJ databases">
        <title>Genome public.</title>
        <authorList>
            <person name="Liu C."/>
            <person name="Sun Q."/>
        </authorList>
    </citation>
    <scope>NUCLEOTIDE SEQUENCE</scope>
    <source>
        <strain evidence="3">N12</strain>
    </source>
</reference>
<dbReference type="Pfam" id="PF18962">
    <property type="entry name" value="Por_Secre_tail"/>
    <property type="match status" value="1"/>
</dbReference>
<evidence type="ECO:0000259" key="2">
    <source>
        <dbReference type="Pfam" id="PF18962"/>
    </source>
</evidence>
<feature type="domain" description="Secretion system C-terminal sorting" evidence="2">
    <location>
        <begin position="956"/>
        <end position="1019"/>
    </location>
</feature>
<proteinExistence type="predicted"/>
<dbReference type="Proteomes" id="UP000651085">
    <property type="component" value="Unassembled WGS sequence"/>
</dbReference>
<comment type="caution">
    <text evidence="3">The sequence shown here is derived from an EMBL/GenBank/DDBJ whole genome shotgun (WGS) entry which is preliminary data.</text>
</comment>
<dbReference type="AlphaFoldDB" id="A0A926INZ2"/>
<feature type="chain" id="PRO_5038012334" evidence="1">
    <location>
        <begin position="20"/>
        <end position="1020"/>
    </location>
</feature>
<dbReference type="Gene3D" id="2.60.120.260">
    <property type="entry name" value="Galactose-binding domain-like"/>
    <property type="match status" value="1"/>
</dbReference>
<dbReference type="InterPro" id="IPR026444">
    <property type="entry name" value="Secre_tail"/>
</dbReference>
<feature type="signal peptide" evidence="1">
    <location>
        <begin position="1"/>
        <end position="19"/>
    </location>
</feature>
<gene>
    <name evidence="3" type="ORF">H8744_01785</name>
</gene>
<dbReference type="NCBIfam" id="TIGR04183">
    <property type="entry name" value="Por_Secre_tail"/>
    <property type="match status" value="1"/>
</dbReference>
<dbReference type="EMBL" id="JACRTF010000001">
    <property type="protein sequence ID" value="MBC8591990.1"/>
    <property type="molecule type" value="Genomic_DNA"/>
</dbReference>
<protein>
    <submittedName>
        <fullName evidence="3">T9SS type A sorting domain-containing protein</fullName>
    </submittedName>
</protein>
<sequence length="1020" mass="113807">MRRTLVYFALSIVTSLVGAQNSEPGFIKVGDGGTTSVAMSPNGKYAVGQGVGIGDAPMYKSYLWDAENGQLTWMTELDENDFDKSGHFADVNDEKTIVGNFKDENYILSYIDMDEQFSGPICVAAVWKDGKRTSLGIGDFTMDDFNSFADGSFAMAVSADSKTVVGYINQGNSTTFTPCGWVYNESTQAWDYQRYALPEGSQGGQIGSVSADGKLAVGYAAYHLRAMPVIWTSPTECLQIELTEEDASYEDEFGFNYGYKISPNGQYVLFTLNNMIPCIYSMKDRKYVKLDGYPDATGLSVNTISDQGDVVGAFGYGNYFSGTYTRPFWFSYKDNKCTDFEYLIQTYAQGVNIPFSFNFSDKITSNPQSISADGTIIFGTNGEESWILRTSSDRITLPDYVPNVRAVNSKLKEVTVSWDKAINIPTGFILKSYKVYCDDEYLGNVDASQAADASRIQYVQQGVSTGLHTYSVVGEYVATNGKVYESPKSIGVEIGVVNSFALPLFDNFDSPDFTENGWTNELLLGNPRHDLKWQNRTSGDPANETASLTAIVMTDEPYSATLTSRFMDATELDRVYVSFSKKLMYANRDDWDLTLDSLSLEFSTDDVNWVAVRDYPADKVVAGSWNYEQIDITKLAAHKQFKLRWRTHGKAVAELLWYIDTFKVGSITEKPAPEGLTGTISNGKVNLQWQNTFNAYELSYLENSTALYEVSFGDSEGIPLIIANAFDPDQLKMYDGKYITSVTTFLYEYLSDEVKQTRASILIYEDDKVISEQEISDQIINGYTFTVKLNHAVKIDANKKLKIAMKIFDYNPQSTPVYYQCSDLFVPGKSDLYSEDDGKTWKKLSDFYATVPGQEEWGYCNWPLRANVSDEEVITDSPSLDETLAGYCVYRNGVQINEGLIYGPYLKFTDEDPVDNGCYEVIAYYQNGDVSEVSAQYCVGVISGIQENDAVTIIKVYPNPADDYIYVEGVFDKLQLLTSEGRIILETTEGTIQVSGQPSGLYFLRVVSGSKVETHKVMIR</sequence>
<accession>A0A926INZ2</accession>
<evidence type="ECO:0000256" key="1">
    <source>
        <dbReference type="SAM" id="SignalP"/>
    </source>
</evidence>
<keyword evidence="1" id="KW-0732">Signal</keyword>
<name>A0A926INZ2_9BACT</name>